<evidence type="ECO:0000256" key="9">
    <source>
        <dbReference type="SAM" id="SignalP"/>
    </source>
</evidence>
<dbReference type="InterPro" id="IPR023828">
    <property type="entry name" value="Peptidase_S8_Ser-AS"/>
</dbReference>
<evidence type="ECO:0000256" key="2">
    <source>
        <dbReference type="ARBA" id="ARBA00022670"/>
    </source>
</evidence>
<proteinExistence type="inferred from homology"/>
<name>A0A1Y2HC71_9FUNG</name>
<dbReference type="PROSITE" id="PS00137">
    <property type="entry name" value="SUBTILASE_HIS"/>
    <property type="match status" value="1"/>
</dbReference>
<comment type="similarity">
    <text evidence="1 5 6">Belongs to the peptidase S8 family.</text>
</comment>
<evidence type="ECO:0000256" key="5">
    <source>
        <dbReference type="PROSITE-ProRule" id="PRU01240"/>
    </source>
</evidence>
<dbReference type="InterPro" id="IPR023827">
    <property type="entry name" value="Peptidase_S8_Asp-AS"/>
</dbReference>
<keyword evidence="8" id="KW-0812">Transmembrane</keyword>
<dbReference type="PANTHER" id="PTHR43806">
    <property type="entry name" value="PEPTIDASE S8"/>
    <property type="match status" value="1"/>
</dbReference>
<feature type="active site" description="Charge relay system" evidence="5">
    <location>
        <position position="306"/>
    </location>
</feature>
<reference evidence="11 12" key="1">
    <citation type="submission" date="2016-07" db="EMBL/GenBank/DDBJ databases">
        <title>Pervasive Adenine N6-methylation of Active Genes in Fungi.</title>
        <authorList>
            <consortium name="DOE Joint Genome Institute"/>
            <person name="Mondo S.J."/>
            <person name="Dannebaum R.O."/>
            <person name="Kuo R.C."/>
            <person name="Labutti K."/>
            <person name="Haridas S."/>
            <person name="Kuo A."/>
            <person name="Salamov A."/>
            <person name="Ahrendt S.R."/>
            <person name="Lipzen A."/>
            <person name="Sullivan W."/>
            <person name="Andreopoulos W.B."/>
            <person name="Clum A."/>
            <person name="Lindquist E."/>
            <person name="Daum C."/>
            <person name="Ramamoorthy G.K."/>
            <person name="Gryganskyi A."/>
            <person name="Culley D."/>
            <person name="Magnuson J.K."/>
            <person name="James T.Y."/>
            <person name="O'Malley M.A."/>
            <person name="Stajich J.E."/>
            <person name="Spatafora J.W."/>
            <person name="Visel A."/>
            <person name="Grigoriev I.V."/>
        </authorList>
    </citation>
    <scope>NUCLEOTIDE SEQUENCE [LARGE SCALE GENOMIC DNA]</scope>
    <source>
        <strain evidence="11 12">PL171</strain>
    </source>
</reference>
<dbReference type="PROSITE" id="PS00138">
    <property type="entry name" value="SUBTILASE_SER"/>
    <property type="match status" value="1"/>
</dbReference>
<keyword evidence="8" id="KW-0472">Membrane</keyword>
<feature type="region of interest" description="Disordered" evidence="7">
    <location>
        <begin position="160"/>
        <end position="209"/>
    </location>
</feature>
<dbReference type="PROSITE" id="PS51892">
    <property type="entry name" value="SUBTILASE"/>
    <property type="match status" value="1"/>
</dbReference>
<dbReference type="OrthoDB" id="206201at2759"/>
<dbReference type="PANTHER" id="PTHR43806:SF11">
    <property type="entry name" value="CEREVISIN-RELATED"/>
    <property type="match status" value="1"/>
</dbReference>
<feature type="domain" description="Peptidase S8/S53" evidence="10">
    <location>
        <begin position="259"/>
        <end position="522"/>
    </location>
</feature>
<dbReference type="GO" id="GO:0006508">
    <property type="term" value="P:proteolysis"/>
    <property type="evidence" value="ECO:0007669"/>
    <property type="project" value="UniProtKB-KW"/>
</dbReference>
<evidence type="ECO:0000313" key="11">
    <source>
        <dbReference type="EMBL" id="ORZ31283.1"/>
    </source>
</evidence>
<dbReference type="Pfam" id="PF00082">
    <property type="entry name" value="Peptidase_S8"/>
    <property type="match status" value="1"/>
</dbReference>
<feature type="compositionally biased region" description="Low complexity" evidence="7">
    <location>
        <begin position="725"/>
        <end position="741"/>
    </location>
</feature>
<feature type="signal peptide" evidence="9">
    <location>
        <begin position="1"/>
        <end position="24"/>
    </location>
</feature>
<feature type="transmembrane region" description="Helical" evidence="8">
    <location>
        <begin position="570"/>
        <end position="594"/>
    </location>
</feature>
<dbReference type="Gene3D" id="3.40.50.200">
    <property type="entry name" value="Peptidase S8/S53 domain"/>
    <property type="match status" value="1"/>
</dbReference>
<dbReference type="EMBL" id="MCFL01000062">
    <property type="protein sequence ID" value="ORZ31283.1"/>
    <property type="molecule type" value="Genomic_DNA"/>
</dbReference>
<dbReference type="PROSITE" id="PS00136">
    <property type="entry name" value="SUBTILASE_ASP"/>
    <property type="match status" value="1"/>
</dbReference>
<accession>A0A1Y2HC71</accession>
<sequence>MIPRAPLSLFTLLAVSALLLLSHPKDVDLFYSLLANATHNDPTFSTRLLHKRQLQQSGDPRACTPTFNIRSTSPEHRTQRRFHFIAFETLPEKCKFPNVQSQLPQLLAALDGKVVNSLDLIHAHVISFPASLPACELYHLPCVRYIEEDALSYVYQAQPSPTVPRQGAQPSASPAAPQQSPVGGGGNRTQPAAGPAPTQQTSVPAFPKPEFVDPQKVAKYTAQHREIKTPSNAPSGFQLWGLDLIDGVKNDRFSFEYTGKSAHVYVLDSGVESSHPDFKTKPKTDFVAQSVTASGDIAKGADCSGHGTHVSGIISGAVTGVAPEAQVHMLRVIGCPKTRPDGTELPGEAANADILQALSDLAGKIQRPAVLSMSLGPALKEDGEFPKSQALNDMLNEYTQRLQVPVVVAAGNNKSNKCSPMADVQDIIVVGALARYFGATYDENSRITRAVDYSNFGQCVHVYAPGSDIWSTSNKPTNVYESKRGTSQAAPFVSGIVAHLFDKYGGKQLSPGQVKDLLMTSFSVDRVEEIEGVVDKQNLKKAAHLPLERDTITAAFTFDTAHAASEKNKLLGMIAVIGGITGAVLLTCGVACWFRCRARRKSGPKVIGGGPALGTLNLRNFGEKAAFPASSPTAGQHLDPAVRQAAHNELFSKSPSTSARTVPGLAPGQGQPGFGGAPPMSPTDRGHPRPMSPNDSLYYPPQRSLNGSQVGVRGPGSPVDPRYSPQQHGYGPPPHAQQGYGAPPPPPATHDRDGYGGGRPDDRGYASGRSDDRGYYGGGGNNGGYNEPPRGGYQPRGYDWNRGEFDGRTGTPADERNLSAPPQQHPQSYQSRGPPPPRGPLSSDQVEYGQRPQRPRPGPGQGHPGGQRPAYQGRY</sequence>
<dbReference type="InterPro" id="IPR036852">
    <property type="entry name" value="Peptidase_S8/S53_dom_sf"/>
</dbReference>
<evidence type="ECO:0000256" key="3">
    <source>
        <dbReference type="ARBA" id="ARBA00022801"/>
    </source>
</evidence>
<dbReference type="InterPro" id="IPR050131">
    <property type="entry name" value="Peptidase_S8_subtilisin-like"/>
</dbReference>
<dbReference type="AlphaFoldDB" id="A0A1Y2HC71"/>
<feature type="active site" description="Charge relay system" evidence="5">
    <location>
        <position position="268"/>
    </location>
</feature>
<organism evidence="11 12">
    <name type="scientific">Catenaria anguillulae PL171</name>
    <dbReference type="NCBI Taxonomy" id="765915"/>
    <lineage>
        <taxon>Eukaryota</taxon>
        <taxon>Fungi</taxon>
        <taxon>Fungi incertae sedis</taxon>
        <taxon>Blastocladiomycota</taxon>
        <taxon>Blastocladiomycetes</taxon>
        <taxon>Blastocladiales</taxon>
        <taxon>Catenariaceae</taxon>
        <taxon>Catenaria</taxon>
    </lineage>
</organism>
<evidence type="ECO:0000313" key="12">
    <source>
        <dbReference type="Proteomes" id="UP000193411"/>
    </source>
</evidence>
<feature type="region of interest" description="Disordered" evidence="7">
    <location>
        <begin position="652"/>
        <end position="875"/>
    </location>
</feature>
<evidence type="ECO:0000256" key="8">
    <source>
        <dbReference type="SAM" id="Phobius"/>
    </source>
</evidence>
<feature type="compositionally biased region" description="Basic and acidic residues" evidence="7">
    <location>
        <begin position="749"/>
        <end position="774"/>
    </location>
</feature>
<evidence type="ECO:0000256" key="7">
    <source>
        <dbReference type="SAM" id="MobiDB-lite"/>
    </source>
</evidence>
<keyword evidence="3 5" id="KW-0378">Hydrolase</keyword>
<evidence type="ECO:0000256" key="1">
    <source>
        <dbReference type="ARBA" id="ARBA00011073"/>
    </source>
</evidence>
<feature type="chain" id="PRO_5011012286" evidence="9">
    <location>
        <begin position="25"/>
        <end position="875"/>
    </location>
</feature>
<dbReference type="SUPFAM" id="SSF52743">
    <property type="entry name" value="Subtilisin-like"/>
    <property type="match status" value="1"/>
</dbReference>
<dbReference type="InterPro" id="IPR022398">
    <property type="entry name" value="Peptidase_S8_His-AS"/>
</dbReference>
<keyword evidence="9" id="KW-0732">Signal</keyword>
<evidence type="ECO:0000256" key="4">
    <source>
        <dbReference type="ARBA" id="ARBA00022825"/>
    </source>
</evidence>
<gene>
    <name evidence="11" type="ORF">BCR44DRAFT_1442573</name>
</gene>
<feature type="active site" description="Charge relay system" evidence="5">
    <location>
        <position position="487"/>
    </location>
</feature>
<dbReference type="GO" id="GO:0005615">
    <property type="term" value="C:extracellular space"/>
    <property type="evidence" value="ECO:0007669"/>
    <property type="project" value="TreeGrafter"/>
</dbReference>
<keyword evidence="8" id="KW-1133">Transmembrane helix</keyword>
<protein>
    <submittedName>
        <fullName evidence="11">Peptidase S8/S53 domain-containing protein</fullName>
    </submittedName>
</protein>
<dbReference type="InterPro" id="IPR015500">
    <property type="entry name" value="Peptidase_S8_subtilisin-rel"/>
</dbReference>
<comment type="caution">
    <text evidence="11">The sequence shown here is derived from an EMBL/GenBank/DDBJ whole genome shotgun (WGS) entry which is preliminary data.</text>
</comment>
<evidence type="ECO:0000259" key="10">
    <source>
        <dbReference type="Pfam" id="PF00082"/>
    </source>
</evidence>
<keyword evidence="4 5" id="KW-0720">Serine protease</keyword>
<feature type="compositionally biased region" description="Low complexity" evidence="7">
    <location>
        <begin position="168"/>
        <end position="181"/>
    </location>
</feature>
<dbReference type="InterPro" id="IPR000209">
    <property type="entry name" value="Peptidase_S8/S53_dom"/>
</dbReference>
<dbReference type="GO" id="GO:0004252">
    <property type="term" value="F:serine-type endopeptidase activity"/>
    <property type="evidence" value="ECO:0007669"/>
    <property type="project" value="UniProtKB-UniRule"/>
</dbReference>
<feature type="compositionally biased region" description="Basic and acidic residues" evidence="7">
    <location>
        <begin position="799"/>
        <end position="817"/>
    </location>
</feature>
<keyword evidence="2 5" id="KW-0645">Protease</keyword>
<dbReference type="PRINTS" id="PR00723">
    <property type="entry name" value="SUBTILISIN"/>
</dbReference>
<dbReference type="Proteomes" id="UP000193411">
    <property type="component" value="Unassembled WGS sequence"/>
</dbReference>
<evidence type="ECO:0000256" key="6">
    <source>
        <dbReference type="RuleBase" id="RU003355"/>
    </source>
</evidence>
<keyword evidence="12" id="KW-1185">Reference proteome</keyword>